<dbReference type="PANTHER" id="PTHR43861">
    <property type="entry name" value="TRANS-ACONITATE 2-METHYLTRANSFERASE-RELATED"/>
    <property type="match status" value="1"/>
</dbReference>
<dbReference type="SUPFAM" id="SSF53335">
    <property type="entry name" value="S-adenosyl-L-methionine-dependent methyltransferases"/>
    <property type="match status" value="1"/>
</dbReference>
<dbReference type="GO" id="GO:0008168">
    <property type="term" value="F:methyltransferase activity"/>
    <property type="evidence" value="ECO:0007669"/>
    <property type="project" value="UniProtKB-KW"/>
</dbReference>
<protein>
    <submittedName>
        <fullName evidence="3">Methyltransferase type 11</fullName>
    </submittedName>
</protein>
<evidence type="ECO:0000313" key="4">
    <source>
        <dbReference type="Proteomes" id="UP000027981"/>
    </source>
</evidence>
<dbReference type="Proteomes" id="UP000027981">
    <property type="component" value="Chromosome"/>
</dbReference>
<keyword evidence="1 3" id="KW-0808">Transferase</keyword>
<dbReference type="RefSeq" id="WP_048165367.1">
    <property type="nucleotide sequence ID" value="NZ_CP006019.1"/>
</dbReference>
<evidence type="ECO:0000259" key="2">
    <source>
        <dbReference type="Pfam" id="PF13649"/>
    </source>
</evidence>
<keyword evidence="4" id="KW-1185">Reference proteome</keyword>
<dbReference type="EMBL" id="CP006019">
    <property type="protein sequence ID" value="AIF69853.1"/>
    <property type="molecule type" value="Genomic_DNA"/>
</dbReference>
<dbReference type="STRING" id="1343739.PAP_07315"/>
<organism evidence="3 4">
    <name type="scientific">Palaeococcus pacificus DY20341</name>
    <dbReference type="NCBI Taxonomy" id="1343739"/>
    <lineage>
        <taxon>Archaea</taxon>
        <taxon>Methanobacteriati</taxon>
        <taxon>Methanobacteriota</taxon>
        <taxon>Thermococci</taxon>
        <taxon>Thermococcales</taxon>
        <taxon>Thermococcaceae</taxon>
        <taxon>Palaeococcus</taxon>
    </lineage>
</organism>
<dbReference type="AlphaFoldDB" id="A0A075LZ62"/>
<dbReference type="GeneID" id="24842573"/>
<dbReference type="GO" id="GO:0032259">
    <property type="term" value="P:methylation"/>
    <property type="evidence" value="ECO:0007669"/>
    <property type="project" value="UniProtKB-KW"/>
</dbReference>
<gene>
    <name evidence="3" type="ORF">PAP_07315</name>
</gene>
<sequence>MTFNIEDVFNVDDYMYFYSEKLTEERTKREVEFLVKVLELKESKRILDLACGFGRHAIKLVELGHEVVGVDIMEGFLEIARKKAEEQGVSVKFMKGDMRETNFKEEFDIVLLLYTSFGYFSGEENFKVLQNVYKALKPNGFFCLDVPNRDFVVNHLSPCSVLEKGEDLMIDMPSFDVFTGRMNVRRITIRNGRRREVSYSIRLYTFTELKELLKRAGFEVYKVFGHWDGRELSLNAPRMIVVAQKV</sequence>
<dbReference type="Gene3D" id="3.40.50.150">
    <property type="entry name" value="Vaccinia Virus protein VP39"/>
    <property type="match status" value="1"/>
</dbReference>
<dbReference type="eggNOG" id="arCOG01791">
    <property type="taxonomic scope" value="Archaea"/>
</dbReference>
<keyword evidence="3" id="KW-0489">Methyltransferase</keyword>
<proteinExistence type="predicted"/>
<dbReference type="HOGENOM" id="CLU_069129_1_2_2"/>
<dbReference type="CDD" id="cd02440">
    <property type="entry name" value="AdoMet_MTases"/>
    <property type="match status" value="1"/>
</dbReference>
<dbReference type="InterPro" id="IPR041698">
    <property type="entry name" value="Methyltransf_25"/>
</dbReference>
<dbReference type="InterPro" id="IPR029063">
    <property type="entry name" value="SAM-dependent_MTases_sf"/>
</dbReference>
<name>A0A075LZ62_9EURY</name>
<evidence type="ECO:0000313" key="3">
    <source>
        <dbReference type="EMBL" id="AIF69853.1"/>
    </source>
</evidence>
<reference evidence="4" key="1">
    <citation type="submission" date="2013-06" db="EMBL/GenBank/DDBJ databases">
        <title>Complete Genome Sequence of Hyperthermophilic Palaeococcus pacificus DY20341T, Isolated from a Deep-Sea Hydrothermal Sediments.</title>
        <authorList>
            <person name="Zeng X."/>
            <person name="Shao Z."/>
        </authorList>
    </citation>
    <scope>NUCLEOTIDE SEQUENCE [LARGE SCALE GENOMIC DNA]</scope>
    <source>
        <strain evidence="4">DY20341</strain>
    </source>
</reference>
<feature type="domain" description="Methyltransferase" evidence="2">
    <location>
        <begin position="46"/>
        <end position="140"/>
    </location>
</feature>
<dbReference type="Pfam" id="PF13649">
    <property type="entry name" value="Methyltransf_25"/>
    <property type="match status" value="1"/>
</dbReference>
<reference evidence="3 4" key="2">
    <citation type="journal article" date="2015" name="Genome Announc.">
        <title>Complete Genome Sequence of Hyperthermophilic Piezophilic Archaeon Palaeococcus pacificus DY20341T, Isolated from Deep-Sea Hydrothermal Sediments.</title>
        <authorList>
            <person name="Zeng X."/>
            <person name="Jebbar M."/>
            <person name="Shao Z."/>
        </authorList>
    </citation>
    <scope>NUCLEOTIDE SEQUENCE [LARGE SCALE GENOMIC DNA]</scope>
    <source>
        <strain evidence="3 4">DY20341</strain>
    </source>
</reference>
<dbReference type="Gene3D" id="2.20.25.110">
    <property type="entry name" value="S-adenosyl-L-methionine-dependent methyltransferases"/>
    <property type="match status" value="1"/>
</dbReference>
<accession>A0A075LZ62</accession>
<evidence type="ECO:0000256" key="1">
    <source>
        <dbReference type="ARBA" id="ARBA00022679"/>
    </source>
</evidence>
<dbReference type="KEGG" id="ppac:PAP_07315"/>
<dbReference type="OrthoDB" id="1018at2157"/>